<evidence type="ECO:0000313" key="8">
    <source>
        <dbReference type="Proteomes" id="UP001500213"/>
    </source>
</evidence>
<feature type="region of interest" description="Disordered" evidence="6">
    <location>
        <begin position="201"/>
        <end position="223"/>
    </location>
</feature>
<name>A0ABP8AG03_9MICO</name>
<protein>
    <recommendedName>
        <fullName evidence="5">Putative 3-methyladenine DNA glycosylase</fullName>
        <ecNumber evidence="5">3.2.2.-</ecNumber>
    </recommendedName>
</protein>
<dbReference type="HAMAP" id="MF_00527">
    <property type="entry name" value="3MGH"/>
    <property type="match status" value="1"/>
</dbReference>
<evidence type="ECO:0000256" key="1">
    <source>
        <dbReference type="ARBA" id="ARBA00009232"/>
    </source>
</evidence>
<evidence type="ECO:0000256" key="4">
    <source>
        <dbReference type="ARBA" id="ARBA00023204"/>
    </source>
</evidence>
<dbReference type="NCBIfam" id="TIGR00567">
    <property type="entry name" value="3mg"/>
    <property type="match status" value="1"/>
</dbReference>
<evidence type="ECO:0000256" key="3">
    <source>
        <dbReference type="ARBA" id="ARBA00022801"/>
    </source>
</evidence>
<keyword evidence="4 5" id="KW-0234">DNA repair</keyword>
<dbReference type="Gene3D" id="3.10.300.10">
    <property type="entry name" value="Methylpurine-DNA glycosylase (MPG)"/>
    <property type="match status" value="1"/>
</dbReference>
<dbReference type="CDD" id="cd00540">
    <property type="entry name" value="AAG"/>
    <property type="match status" value="1"/>
</dbReference>
<dbReference type="Proteomes" id="UP001500213">
    <property type="component" value="Unassembled WGS sequence"/>
</dbReference>
<organism evidence="7 8">
    <name type="scientific">Gryllotalpicola kribbensis</name>
    <dbReference type="NCBI Taxonomy" id="993084"/>
    <lineage>
        <taxon>Bacteria</taxon>
        <taxon>Bacillati</taxon>
        <taxon>Actinomycetota</taxon>
        <taxon>Actinomycetes</taxon>
        <taxon>Micrococcales</taxon>
        <taxon>Microbacteriaceae</taxon>
        <taxon>Gryllotalpicola</taxon>
    </lineage>
</organism>
<evidence type="ECO:0000256" key="5">
    <source>
        <dbReference type="HAMAP-Rule" id="MF_00527"/>
    </source>
</evidence>
<dbReference type="Pfam" id="PF02245">
    <property type="entry name" value="Pur_DNA_glyco"/>
    <property type="match status" value="1"/>
</dbReference>
<evidence type="ECO:0000256" key="2">
    <source>
        <dbReference type="ARBA" id="ARBA00022763"/>
    </source>
</evidence>
<gene>
    <name evidence="7" type="ORF">GCM10022288_02400</name>
</gene>
<dbReference type="SUPFAM" id="SSF50486">
    <property type="entry name" value="FMT C-terminal domain-like"/>
    <property type="match status" value="1"/>
</dbReference>
<dbReference type="PANTHER" id="PTHR10429:SF0">
    <property type="entry name" value="DNA-3-METHYLADENINE GLYCOSYLASE"/>
    <property type="match status" value="1"/>
</dbReference>
<dbReference type="InterPro" id="IPR036995">
    <property type="entry name" value="MPG_sf"/>
</dbReference>
<dbReference type="NCBIfam" id="NF002003">
    <property type="entry name" value="PRK00802.1-3"/>
    <property type="match status" value="1"/>
</dbReference>
<keyword evidence="2 5" id="KW-0227">DNA damage</keyword>
<sequence>MVDAGRFAPDRDFFARPATEIAPLLLGARLTHESDAGKVVLRLTEVEAYLGDEADPGSHAFRGRTRRNGVMYGPPGFVYVYFTYGMHVCANIVCSPEGSASAVLLRAAEVVEGEPLAQARRGTVPPRDLARGPARLTVAAGIRLDENGSDALAPPFGLELEPHPPASLAGPRVGVSGDGGGEAYPWRFWVAGDPSVSVYRAAQRRPVTRRDGRAPRTPPPSRG</sequence>
<reference evidence="8" key="1">
    <citation type="journal article" date="2019" name="Int. J. Syst. Evol. Microbiol.">
        <title>The Global Catalogue of Microorganisms (GCM) 10K type strain sequencing project: providing services to taxonomists for standard genome sequencing and annotation.</title>
        <authorList>
            <consortium name="The Broad Institute Genomics Platform"/>
            <consortium name="The Broad Institute Genome Sequencing Center for Infectious Disease"/>
            <person name="Wu L."/>
            <person name="Ma J."/>
        </authorList>
    </citation>
    <scope>NUCLEOTIDE SEQUENCE [LARGE SCALE GENOMIC DNA]</scope>
    <source>
        <strain evidence="8">JCM 17593</strain>
    </source>
</reference>
<evidence type="ECO:0000256" key="6">
    <source>
        <dbReference type="SAM" id="MobiDB-lite"/>
    </source>
</evidence>
<keyword evidence="8" id="KW-1185">Reference proteome</keyword>
<comment type="similarity">
    <text evidence="1 5">Belongs to the DNA glycosylase MPG family.</text>
</comment>
<accession>A0ABP8AG03</accession>
<keyword evidence="3 5" id="KW-0378">Hydrolase</keyword>
<evidence type="ECO:0000313" key="7">
    <source>
        <dbReference type="EMBL" id="GAA4183302.1"/>
    </source>
</evidence>
<dbReference type="PANTHER" id="PTHR10429">
    <property type="entry name" value="DNA-3-METHYLADENINE GLYCOSYLASE"/>
    <property type="match status" value="1"/>
</dbReference>
<proteinExistence type="inferred from homology"/>
<dbReference type="InterPro" id="IPR003180">
    <property type="entry name" value="MPG"/>
</dbReference>
<dbReference type="InterPro" id="IPR011034">
    <property type="entry name" value="Formyl_transferase-like_C_sf"/>
</dbReference>
<comment type="caution">
    <text evidence="7">The sequence shown here is derived from an EMBL/GenBank/DDBJ whole genome shotgun (WGS) entry which is preliminary data.</text>
</comment>
<dbReference type="EC" id="3.2.2.-" evidence="5"/>
<dbReference type="EMBL" id="BAABBX010000002">
    <property type="protein sequence ID" value="GAA4183302.1"/>
    <property type="molecule type" value="Genomic_DNA"/>
</dbReference>